<organism evidence="3 4">
    <name type="scientific">Phialocephala subalpina</name>
    <dbReference type="NCBI Taxonomy" id="576137"/>
    <lineage>
        <taxon>Eukaryota</taxon>
        <taxon>Fungi</taxon>
        <taxon>Dikarya</taxon>
        <taxon>Ascomycota</taxon>
        <taxon>Pezizomycotina</taxon>
        <taxon>Leotiomycetes</taxon>
        <taxon>Helotiales</taxon>
        <taxon>Mollisiaceae</taxon>
        <taxon>Phialocephala</taxon>
        <taxon>Phialocephala fortinii species complex</taxon>
    </lineage>
</organism>
<feature type="domain" description="Heterokaryon incompatibility" evidence="2">
    <location>
        <begin position="315"/>
        <end position="503"/>
    </location>
</feature>
<dbReference type="OrthoDB" id="2157530at2759"/>
<keyword evidence="1" id="KW-0472">Membrane</keyword>
<sequence>MEAASPVLGFSIFQASSKLLLDTFLAKIFYHLRWVLVLHFFCLPQVLFIANSNWQWAWLLVGSLGAGSLRSLITGKGSWQKEKKKAIDQFITTTLWLAMIMPIHRADSPFLVPSLVRLSNPTLKWLLFHHLFCGLLLYQYLGPRWLLSSLGTCQRIMNWILWTIKPFVNSVFAAMLDELSLRCTQILVLASNIIASIFLGHLYMYVIWSIWAAYLYLQGYTFLQICSTIPPNFFHWPYNLSKLVCALLSIYVSLKKSEDIPKDSRTQNTTPQLNPYEYQELGEKHIRLLLVHPRHRTGRIRCSMFQVPLAKAPRFEAISYCWGKDAKREVKIDVNGCSVLVTPNAEEVLKSKSGYWLPKLVWIDGICIDQDNIQDRSAQVNVMGEIYQKAHLVSVILVQKSDIHAIKEHFVEIGRRYPRVHTVLDRAYFAALGPEEEKYVSQYIFSHYVSDVLEDLYYSSFSHPGAGMAMFRKLAPQSRQLRFESFREFLRNPWFNRMWVIQEVGLARKVRIQYGQMDINFDHLLGALELFQKYPELLPLLQRSTDLTAWRSPPGGAIQVNAMQTIRSKVENRESRSLTDILFLCRNSQSGDPRDRLYALKHLLSSDVIDHLKKLDEDILHADYSDLTTASKVYIKMARCIIHEGNAARMLSICGSGHVQSGEESSGITLPSWVPDWTQDSLAADLFYTKSEKKYTAGGVGPMDVELKEDGGERIGELGTSDAHLSLLVQGIIFDVIAELAEPLLAFPSEDLSQFGALVRSQAMVFVNTFDTIMKSTFLASQEDYPHVKPKPQKLRETFWRTAMGNRTLEKILPDPPTETEDTDISQQGVKNWMKEFTMFKKEVNHLEDCFEKYEAFSRLVASGQAEVLSDPGREVPWELITKFSQVKDFVGPAGQCWAGRRFCVTEQGYVGVVPSLCEEGDKIVVFPGMQTPLCLRATERVGRWRIVGGCYVHGIMNGEALQAGLEKLEFEII</sequence>
<feature type="transmembrane region" description="Helical" evidence="1">
    <location>
        <begin position="28"/>
        <end position="50"/>
    </location>
</feature>
<name>A0A1L7X6I8_9HELO</name>
<keyword evidence="1" id="KW-0812">Transmembrane</keyword>
<proteinExistence type="predicted"/>
<feature type="transmembrane region" description="Helical" evidence="1">
    <location>
        <begin position="123"/>
        <end position="141"/>
    </location>
</feature>
<evidence type="ECO:0000259" key="2">
    <source>
        <dbReference type="Pfam" id="PF06985"/>
    </source>
</evidence>
<dbReference type="InterPro" id="IPR052895">
    <property type="entry name" value="HetReg/Transcr_Mod"/>
</dbReference>
<protein>
    <recommendedName>
        <fullName evidence="2">Heterokaryon incompatibility domain-containing protein</fullName>
    </recommendedName>
</protein>
<feature type="transmembrane region" description="Helical" evidence="1">
    <location>
        <begin position="56"/>
        <end position="74"/>
    </location>
</feature>
<dbReference type="Proteomes" id="UP000184330">
    <property type="component" value="Unassembled WGS sequence"/>
</dbReference>
<dbReference type="PANTHER" id="PTHR24148:SF73">
    <property type="entry name" value="HET DOMAIN PROTEIN (AFU_ORTHOLOGUE AFUA_8G01020)"/>
    <property type="match status" value="1"/>
</dbReference>
<dbReference type="AlphaFoldDB" id="A0A1L7X6I8"/>
<reference evidence="3 4" key="1">
    <citation type="submission" date="2016-03" db="EMBL/GenBank/DDBJ databases">
        <authorList>
            <person name="Ploux O."/>
        </authorList>
    </citation>
    <scope>NUCLEOTIDE SEQUENCE [LARGE SCALE GENOMIC DNA]</scope>
    <source>
        <strain evidence="3 4">UAMH 11012</strain>
    </source>
</reference>
<keyword evidence="1" id="KW-1133">Transmembrane helix</keyword>
<feature type="transmembrane region" description="Helical" evidence="1">
    <location>
        <begin position="86"/>
        <end position="103"/>
    </location>
</feature>
<dbReference type="Pfam" id="PF06985">
    <property type="entry name" value="HET"/>
    <property type="match status" value="1"/>
</dbReference>
<feature type="transmembrane region" description="Helical" evidence="1">
    <location>
        <begin position="186"/>
        <end position="216"/>
    </location>
</feature>
<evidence type="ECO:0000313" key="3">
    <source>
        <dbReference type="EMBL" id="CZR60628.1"/>
    </source>
</evidence>
<accession>A0A1L7X6I8</accession>
<evidence type="ECO:0000313" key="4">
    <source>
        <dbReference type="Proteomes" id="UP000184330"/>
    </source>
</evidence>
<gene>
    <name evidence="3" type="ORF">PAC_10524</name>
</gene>
<dbReference type="InterPro" id="IPR010730">
    <property type="entry name" value="HET"/>
</dbReference>
<evidence type="ECO:0000256" key="1">
    <source>
        <dbReference type="SAM" id="Phobius"/>
    </source>
</evidence>
<keyword evidence="4" id="KW-1185">Reference proteome</keyword>
<dbReference type="EMBL" id="FJOG01000016">
    <property type="protein sequence ID" value="CZR60628.1"/>
    <property type="molecule type" value="Genomic_DNA"/>
</dbReference>
<dbReference type="PANTHER" id="PTHR24148">
    <property type="entry name" value="ANKYRIN REPEAT DOMAIN-CONTAINING PROTEIN 39 HOMOLOG-RELATED"/>
    <property type="match status" value="1"/>
</dbReference>
<dbReference type="Pfam" id="PF26639">
    <property type="entry name" value="Het-6_barrel"/>
    <property type="match status" value="1"/>
</dbReference>